<dbReference type="OrthoDB" id="9814826at2"/>
<evidence type="ECO:0000313" key="2">
    <source>
        <dbReference type="EMBL" id="BAC90369.1"/>
    </source>
</evidence>
<dbReference type="EMBL" id="BA000045">
    <property type="protein sequence ID" value="BAC90369.1"/>
    <property type="molecule type" value="Genomic_DNA"/>
</dbReference>
<feature type="domain" description="Transcription regulator PadR N-terminal" evidence="1">
    <location>
        <begin position="21"/>
        <end position="95"/>
    </location>
</feature>
<dbReference type="InterPro" id="IPR036388">
    <property type="entry name" value="WH-like_DNA-bd_sf"/>
</dbReference>
<dbReference type="HOGENOM" id="CLU_063440_4_0_3"/>
<organism evidence="2 3">
    <name type="scientific">Gloeobacter violaceus (strain ATCC 29082 / PCC 7421)</name>
    <dbReference type="NCBI Taxonomy" id="251221"/>
    <lineage>
        <taxon>Bacteria</taxon>
        <taxon>Bacillati</taxon>
        <taxon>Cyanobacteriota</taxon>
        <taxon>Cyanophyceae</taxon>
        <taxon>Gloeobacterales</taxon>
        <taxon>Gloeobacteraceae</taxon>
        <taxon>Gloeobacter</taxon>
    </lineage>
</organism>
<dbReference type="InterPro" id="IPR052509">
    <property type="entry name" value="Metal_resp_DNA-bind_regulator"/>
</dbReference>
<protein>
    <submittedName>
        <fullName evidence="2">Gll2428 protein</fullName>
    </submittedName>
</protein>
<evidence type="ECO:0000259" key="1">
    <source>
        <dbReference type="Pfam" id="PF03551"/>
    </source>
</evidence>
<dbReference type="EnsemblBacteria" id="BAC90369">
    <property type="protein sequence ID" value="BAC90369"/>
    <property type="gene ID" value="BAC90369"/>
</dbReference>
<name>Q7NHV7_GLOVI</name>
<dbReference type="InterPro" id="IPR036390">
    <property type="entry name" value="WH_DNA-bd_sf"/>
</dbReference>
<gene>
    <name evidence="2" type="ordered locus">gll2428</name>
</gene>
<sequence length="120" mass="13170">MSEPMPDPQSFLPLSPAMLHILLSLGDGDRHGYGIMRAVQEHTQGRVRLGAGALYDSIKRLLAQGLIVECAGADASAGGDERRRYYRLTRLGRQVVGVEVERLAQLVEIARNKNLFPEGT</sequence>
<dbReference type="AlphaFoldDB" id="Q7NHV7"/>
<dbReference type="PANTHER" id="PTHR33169">
    <property type="entry name" value="PADR-FAMILY TRANSCRIPTIONAL REGULATOR"/>
    <property type="match status" value="1"/>
</dbReference>
<reference evidence="2 3" key="1">
    <citation type="journal article" date="2003" name="DNA Res.">
        <title>Complete genome structure of Gloeobacter violaceus PCC 7421, a cyanobacterium that lacks thylakoids.</title>
        <authorList>
            <person name="Nakamura Y."/>
            <person name="Kaneko T."/>
            <person name="Sato S."/>
            <person name="Mimuro M."/>
            <person name="Miyashita H."/>
            <person name="Tsuchiya T."/>
            <person name="Sasamoto S."/>
            <person name="Watanabe A."/>
            <person name="Kawashima K."/>
            <person name="Kishida Y."/>
            <person name="Kiyokawa C."/>
            <person name="Kohara M."/>
            <person name="Matsumoto M."/>
            <person name="Matsuno A."/>
            <person name="Nakazaki N."/>
            <person name="Shimpo S."/>
            <person name="Takeuchi C."/>
            <person name="Yamada M."/>
            <person name="Tabata S."/>
        </authorList>
    </citation>
    <scope>NUCLEOTIDE SEQUENCE [LARGE SCALE GENOMIC DNA]</scope>
    <source>
        <strain evidence="3">ATCC 29082 / PCC 7421</strain>
    </source>
</reference>
<dbReference type="SUPFAM" id="SSF46785">
    <property type="entry name" value="Winged helix' DNA-binding domain"/>
    <property type="match status" value="1"/>
</dbReference>
<dbReference type="Proteomes" id="UP000000557">
    <property type="component" value="Chromosome"/>
</dbReference>
<keyword evidence="3" id="KW-1185">Reference proteome</keyword>
<dbReference type="PANTHER" id="PTHR33169:SF13">
    <property type="entry name" value="PADR-FAMILY TRANSCRIPTIONAL REGULATOR"/>
    <property type="match status" value="1"/>
</dbReference>
<dbReference type="Pfam" id="PF03551">
    <property type="entry name" value="PadR"/>
    <property type="match status" value="1"/>
</dbReference>
<dbReference type="eggNOG" id="COG1695">
    <property type="taxonomic scope" value="Bacteria"/>
</dbReference>
<proteinExistence type="predicted"/>
<reference evidence="2 3" key="2">
    <citation type="journal article" date="2003" name="DNA Res.">
        <title>Complete genome structure of Gloeobacter violaceus PCC 7421, a cyanobacterium that lacks thylakoids (supplement).</title>
        <authorList>
            <person name="Nakamura Y."/>
            <person name="Kaneko T."/>
            <person name="Sato S."/>
            <person name="Mimuro M."/>
            <person name="Miyashita H."/>
            <person name="Tsuchiya T."/>
            <person name="Sasamoto S."/>
            <person name="Watanabe A."/>
            <person name="Kawashima K."/>
            <person name="Kishida Y."/>
            <person name="Kiyokawa C."/>
            <person name="Kohara M."/>
            <person name="Matsumoto M."/>
            <person name="Matsuno A."/>
            <person name="Nakazaki N."/>
            <person name="Shimpo S."/>
            <person name="Takeuchi C."/>
            <person name="Yamada M."/>
            <person name="Tabata S."/>
        </authorList>
    </citation>
    <scope>NUCLEOTIDE SEQUENCE [LARGE SCALE GENOMIC DNA]</scope>
    <source>
        <strain evidence="3">ATCC 29082 / PCC 7421</strain>
    </source>
</reference>
<evidence type="ECO:0000313" key="3">
    <source>
        <dbReference type="Proteomes" id="UP000000557"/>
    </source>
</evidence>
<dbReference type="PhylomeDB" id="Q7NHV7"/>
<dbReference type="InParanoid" id="Q7NHV7"/>
<dbReference type="InterPro" id="IPR005149">
    <property type="entry name" value="Tscrpt_reg_PadR_N"/>
</dbReference>
<dbReference type="Gene3D" id="1.10.10.10">
    <property type="entry name" value="Winged helix-like DNA-binding domain superfamily/Winged helix DNA-binding domain"/>
    <property type="match status" value="1"/>
</dbReference>
<dbReference type="STRING" id="251221.gene:10759925"/>
<dbReference type="RefSeq" id="WP_011142423.1">
    <property type="nucleotide sequence ID" value="NC_005125.1"/>
</dbReference>
<dbReference type="KEGG" id="gvi:gll2428"/>
<accession>Q7NHV7</accession>